<dbReference type="AlphaFoldDB" id="A0A1A7BXC0"/>
<accession>A0A1A7BXC0</accession>
<feature type="domain" description="Protease Do-like PDZ" evidence="5">
    <location>
        <begin position="362"/>
        <end position="505"/>
    </location>
</feature>
<dbReference type="PRINTS" id="PR00834">
    <property type="entry name" value="PROTEASES2C"/>
</dbReference>
<dbReference type="InterPro" id="IPR009003">
    <property type="entry name" value="Peptidase_S1_PA"/>
</dbReference>
<dbReference type="RefSeq" id="WP_245714429.1">
    <property type="nucleotide sequence ID" value="NZ_LOCQ01000060.1"/>
</dbReference>
<evidence type="ECO:0000259" key="5">
    <source>
        <dbReference type="Pfam" id="PF17815"/>
    </source>
</evidence>
<sequence>MTIRLCQSLMGRALLALALSFSPLMALRSMAAETASTANATALENAVVKVFSTLRPPDPYKPWSKAAPQSVTGSGVVIDGHRILTNAHMVAYASQVQIQANGSGDKLSATVLAISEGMDLALLKVDDESFFDTHKPMPRANVLPDVRDAVMAYGYPLGGNSLSITKGIVSRIEFVRYHYPVSGLRIQIDAAINHGNSGGAVIAGDKMIGLAFATVTNAQNVGYIIPNEEIDLFLRDQDSGAPKGKPALFDVTQTMENPALRSMLKLGKGVEGAIVMTPASKDAQYPLKEFDVITKIGDYPIDNQGMVKLTANSRVRFQYRVQQLAKNGMLPLTVVRNGAPMNVSVPVSASHPMLVPGLEGAYPSYFIFGPMVFSKVTAEFMAGPSANAPMLVGMSFAGNPLVTRRGDAPDAQREELVAVSAPFFPHKLMNGYSNRFFSVVYSVNGIPVRSLAHMVTLLRDLPDEMVTFRFEQRDAELVVVPRKEMLAATESVLSDNGIRSEASPDMLKVWNDKTTANN</sequence>
<evidence type="ECO:0000256" key="2">
    <source>
        <dbReference type="ARBA" id="ARBA00022801"/>
    </source>
</evidence>
<feature type="chain" id="PRO_5008355404" evidence="4">
    <location>
        <begin position="32"/>
        <end position="518"/>
    </location>
</feature>
<keyword evidence="7" id="KW-1185">Reference proteome</keyword>
<reference evidence="6 7" key="1">
    <citation type="submission" date="2016-04" db="EMBL/GenBank/DDBJ databases">
        <title>Draft genome sequence of Janthinobacterium psychrotolerans sp. nov., isolated from freshwater sediments in Denmark.</title>
        <authorList>
            <person name="Gong X."/>
            <person name="Skrivergaard S."/>
            <person name="Korsgaard B.S."/>
            <person name="Schreiber L."/>
            <person name="Marshall I.P."/>
            <person name="Finster K."/>
            <person name="Schramm A."/>
        </authorList>
    </citation>
    <scope>NUCLEOTIDE SEQUENCE [LARGE SCALE GENOMIC DNA]</scope>
    <source>
        <strain evidence="6 7">S3-2</strain>
    </source>
</reference>
<dbReference type="SUPFAM" id="SSF50156">
    <property type="entry name" value="PDZ domain-like"/>
    <property type="match status" value="1"/>
</dbReference>
<keyword evidence="1 6" id="KW-0645">Protease</keyword>
<name>A0A1A7BXC0_9BURK</name>
<dbReference type="Gene3D" id="2.30.42.10">
    <property type="match status" value="1"/>
</dbReference>
<organism evidence="6 7">
    <name type="scientific">Janthinobacterium psychrotolerans</name>
    <dbReference type="NCBI Taxonomy" id="1747903"/>
    <lineage>
        <taxon>Bacteria</taxon>
        <taxon>Pseudomonadati</taxon>
        <taxon>Pseudomonadota</taxon>
        <taxon>Betaproteobacteria</taxon>
        <taxon>Burkholderiales</taxon>
        <taxon>Oxalobacteraceae</taxon>
        <taxon>Janthinobacterium</taxon>
    </lineage>
</organism>
<dbReference type="Gene3D" id="3.20.190.20">
    <property type="match status" value="1"/>
</dbReference>
<keyword evidence="4" id="KW-0732">Signal</keyword>
<dbReference type="EMBL" id="LOCQ01000060">
    <property type="protein sequence ID" value="OBV37384.1"/>
    <property type="molecule type" value="Genomic_DNA"/>
</dbReference>
<comment type="caution">
    <text evidence="6">The sequence shown here is derived from an EMBL/GenBank/DDBJ whole genome shotgun (WGS) entry which is preliminary data.</text>
</comment>
<feature type="signal peptide" evidence="4">
    <location>
        <begin position="1"/>
        <end position="31"/>
    </location>
</feature>
<evidence type="ECO:0000256" key="1">
    <source>
        <dbReference type="ARBA" id="ARBA00022670"/>
    </source>
</evidence>
<dbReference type="PANTHER" id="PTHR45980">
    <property type="match status" value="1"/>
</dbReference>
<evidence type="ECO:0000313" key="6">
    <source>
        <dbReference type="EMBL" id="OBV37384.1"/>
    </source>
</evidence>
<dbReference type="PANTHER" id="PTHR45980:SF9">
    <property type="entry name" value="PROTEASE DO-LIKE 10, MITOCHONDRIAL-RELATED"/>
    <property type="match status" value="1"/>
</dbReference>
<dbReference type="SUPFAM" id="SSF50494">
    <property type="entry name" value="Trypsin-like serine proteases"/>
    <property type="match status" value="1"/>
</dbReference>
<dbReference type="Pfam" id="PF17815">
    <property type="entry name" value="PDZ_3"/>
    <property type="match status" value="1"/>
</dbReference>
<dbReference type="GO" id="GO:0006508">
    <property type="term" value="P:proteolysis"/>
    <property type="evidence" value="ECO:0007669"/>
    <property type="project" value="UniProtKB-KW"/>
</dbReference>
<evidence type="ECO:0000313" key="7">
    <source>
        <dbReference type="Proteomes" id="UP000092713"/>
    </source>
</evidence>
<dbReference type="Proteomes" id="UP000092713">
    <property type="component" value="Unassembled WGS sequence"/>
</dbReference>
<dbReference type="PATRIC" id="fig|1747903.4.peg.895"/>
<keyword evidence="2" id="KW-0378">Hydrolase</keyword>
<evidence type="ECO:0000256" key="3">
    <source>
        <dbReference type="ARBA" id="ARBA00022825"/>
    </source>
</evidence>
<keyword evidence="3" id="KW-0720">Serine protease</keyword>
<protein>
    <submittedName>
        <fullName evidence="6">Serine protease, S1-C subfamily</fullName>
    </submittedName>
</protein>
<proteinExistence type="predicted"/>
<dbReference type="InterPro" id="IPR001940">
    <property type="entry name" value="Peptidase_S1C"/>
</dbReference>
<dbReference type="STRING" id="1747903.ASR47_100344"/>
<dbReference type="Gene3D" id="2.40.10.10">
    <property type="entry name" value="Trypsin-like serine proteases"/>
    <property type="match status" value="2"/>
</dbReference>
<dbReference type="GO" id="GO:0004252">
    <property type="term" value="F:serine-type endopeptidase activity"/>
    <property type="evidence" value="ECO:0007669"/>
    <property type="project" value="InterPro"/>
</dbReference>
<dbReference type="InterPro" id="IPR041517">
    <property type="entry name" value="DEGP_PDZ"/>
</dbReference>
<gene>
    <name evidence="6" type="ORF">ASR47_100344</name>
</gene>
<dbReference type="Pfam" id="PF13365">
    <property type="entry name" value="Trypsin_2"/>
    <property type="match status" value="1"/>
</dbReference>
<dbReference type="InterPro" id="IPR043504">
    <property type="entry name" value="Peptidase_S1_PA_chymotrypsin"/>
</dbReference>
<dbReference type="InterPro" id="IPR036034">
    <property type="entry name" value="PDZ_sf"/>
</dbReference>
<dbReference type="InterPro" id="IPR046449">
    <property type="entry name" value="DEGP_PDZ_sf"/>
</dbReference>
<evidence type="ECO:0000256" key="4">
    <source>
        <dbReference type="SAM" id="SignalP"/>
    </source>
</evidence>